<protein>
    <submittedName>
        <fullName evidence="2">Uncharacterized protein</fullName>
    </submittedName>
</protein>
<evidence type="ECO:0000256" key="1">
    <source>
        <dbReference type="SAM" id="MobiDB-lite"/>
    </source>
</evidence>
<accession>A0A8E2ELX8</accession>
<name>A0A8E2ELX8_9PEZI</name>
<feature type="region of interest" description="Disordered" evidence="1">
    <location>
        <begin position="98"/>
        <end position="135"/>
    </location>
</feature>
<reference evidence="2 3" key="1">
    <citation type="journal article" date="2016" name="Nat. Commun.">
        <title>Ectomycorrhizal ecology is imprinted in the genome of the dominant symbiotic fungus Cenococcum geophilum.</title>
        <authorList>
            <consortium name="DOE Joint Genome Institute"/>
            <person name="Peter M."/>
            <person name="Kohler A."/>
            <person name="Ohm R.A."/>
            <person name="Kuo A."/>
            <person name="Krutzmann J."/>
            <person name="Morin E."/>
            <person name="Arend M."/>
            <person name="Barry K.W."/>
            <person name="Binder M."/>
            <person name="Choi C."/>
            <person name="Clum A."/>
            <person name="Copeland A."/>
            <person name="Grisel N."/>
            <person name="Haridas S."/>
            <person name="Kipfer T."/>
            <person name="LaButti K."/>
            <person name="Lindquist E."/>
            <person name="Lipzen A."/>
            <person name="Maire R."/>
            <person name="Meier B."/>
            <person name="Mihaltcheva S."/>
            <person name="Molinier V."/>
            <person name="Murat C."/>
            <person name="Poggeler S."/>
            <person name="Quandt C.A."/>
            <person name="Sperisen C."/>
            <person name="Tritt A."/>
            <person name="Tisserant E."/>
            <person name="Crous P.W."/>
            <person name="Henrissat B."/>
            <person name="Nehls U."/>
            <person name="Egli S."/>
            <person name="Spatafora J.W."/>
            <person name="Grigoriev I.V."/>
            <person name="Martin F.M."/>
        </authorList>
    </citation>
    <scope>NUCLEOTIDE SEQUENCE [LARGE SCALE GENOMIC DNA]</scope>
    <source>
        <strain evidence="2 3">CBS 459.81</strain>
    </source>
</reference>
<feature type="compositionally biased region" description="Polar residues" evidence="1">
    <location>
        <begin position="14"/>
        <end position="33"/>
    </location>
</feature>
<sequence length="617" mass="69044">MTAQNPDHADSEIETMSQSHNQPDVASARNASSFKFVNISTTPRISKDSKSLIKAQVMKNFHRRKLKRKMSDENEADSPHSSAMVTANIANHMNKFRLGPWGLQQRPTPPRAPRRKGEPRKSASKGQWITESDKGTEYSVKAADTDNIFQLEVFGEQNDAPQTPKGLIDFLEYDTAVLDAIMEAVADEANEDIQFTISGLPINENFKYGVAVPEVEQDSIVRWFTDPGNGGYTDPFNSIPKFGSDRAQFVLHFSYSNFTRPSFMMNLKIEWLSMATEDEAYFHALISHFTSHFSLMHQRGDPLEALMHRIEAVKLVNARLGDPGMEASDGTISTVACIANYEALNGNLVSVQVHMNGLESMVKMRGGLDTGDFPTYVHRKIAWADVNSATALGRDPVLPPIQQPKISHLLAESAGFAMCQMDLQPLGKDVAEVFASLRHLSRVLILSSTTELRTLDALWWSDWIYWVKRTLVTLSNVKGDKEKQLVSCIAIAGHTIFEVCLRGISLNNRIIDRLVSRQKDALEKMLPKVTIDPAHPTRSLSVLWSLFASATAATTRPECSWYVDKLVEVCNLLDLHNWEDVEAVLEDVWWHSSWKLPYQTLWDEVKAARVAAAGLGT</sequence>
<dbReference type="OrthoDB" id="4159781at2759"/>
<feature type="region of interest" description="Disordered" evidence="1">
    <location>
        <begin position="1"/>
        <end position="33"/>
    </location>
</feature>
<dbReference type="PANTHER" id="PTHR37540:SF5">
    <property type="entry name" value="TRANSCRIPTION FACTOR DOMAIN-CONTAINING PROTEIN"/>
    <property type="match status" value="1"/>
</dbReference>
<organism evidence="2 3">
    <name type="scientific">Lepidopterella palustris CBS 459.81</name>
    <dbReference type="NCBI Taxonomy" id="1314670"/>
    <lineage>
        <taxon>Eukaryota</taxon>
        <taxon>Fungi</taxon>
        <taxon>Dikarya</taxon>
        <taxon>Ascomycota</taxon>
        <taxon>Pezizomycotina</taxon>
        <taxon>Dothideomycetes</taxon>
        <taxon>Pleosporomycetidae</taxon>
        <taxon>Mytilinidiales</taxon>
        <taxon>Argynnaceae</taxon>
        <taxon>Lepidopterella</taxon>
    </lineage>
</organism>
<dbReference type="InterPro" id="IPR021858">
    <property type="entry name" value="Fun_TF"/>
</dbReference>
<keyword evidence="3" id="KW-1185">Reference proteome</keyword>
<dbReference type="Pfam" id="PF11951">
    <property type="entry name" value="Fungal_trans_2"/>
    <property type="match status" value="1"/>
</dbReference>
<dbReference type="AlphaFoldDB" id="A0A8E2ELX8"/>
<evidence type="ECO:0000313" key="2">
    <source>
        <dbReference type="EMBL" id="OCK86431.1"/>
    </source>
</evidence>
<dbReference type="Proteomes" id="UP000250266">
    <property type="component" value="Unassembled WGS sequence"/>
</dbReference>
<dbReference type="PANTHER" id="PTHR37540">
    <property type="entry name" value="TRANSCRIPTION FACTOR (ACR-2), PUTATIVE-RELATED-RELATED"/>
    <property type="match status" value="1"/>
</dbReference>
<gene>
    <name evidence="2" type="ORF">K432DRAFT_438525</name>
</gene>
<dbReference type="EMBL" id="KV744805">
    <property type="protein sequence ID" value="OCK86431.1"/>
    <property type="molecule type" value="Genomic_DNA"/>
</dbReference>
<evidence type="ECO:0000313" key="3">
    <source>
        <dbReference type="Proteomes" id="UP000250266"/>
    </source>
</evidence>
<proteinExistence type="predicted"/>